<reference evidence="2 3" key="1">
    <citation type="journal article" date="2018" name="Nat. Ecol. Evol.">
        <title>Shark genomes provide insights into elasmobranch evolution and the origin of vertebrates.</title>
        <authorList>
            <person name="Hara Y"/>
            <person name="Yamaguchi K"/>
            <person name="Onimaru K"/>
            <person name="Kadota M"/>
            <person name="Koyanagi M"/>
            <person name="Keeley SD"/>
            <person name="Tatsumi K"/>
            <person name="Tanaka K"/>
            <person name="Motone F"/>
            <person name="Kageyama Y"/>
            <person name="Nozu R"/>
            <person name="Adachi N"/>
            <person name="Nishimura O"/>
            <person name="Nakagawa R"/>
            <person name="Tanegashima C"/>
            <person name="Kiyatake I"/>
            <person name="Matsumoto R"/>
            <person name="Murakumo K"/>
            <person name="Nishida K"/>
            <person name="Terakita A"/>
            <person name="Kuratani S"/>
            <person name="Sato K"/>
            <person name="Hyodo S Kuraku.S."/>
        </authorList>
    </citation>
    <scope>NUCLEOTIDE SEQUENCE [LARGE SCALE GENOMIC DNA]</scope>
</reference>
<keyword evidence="3" id="KW-1185">Reference proteome</keyword>
<proteinExistence type="predicted"/>
<name>A0A401T4P6_CHIPU</name>
<dbReference type="AlphaFoldDB" id="A0A401T4P6"/>
<evidence type="ECO:0000313" key="3">
    <source>
        <dbReference type="Proteomes" id="UP000287033"/>
    </source>
</evidence>
<feature type="region of interest" description="Disordered" evidence="1">
    <location>
        <begin position="19"/>
        <end position="64"/>
    </location>
</feature>
<accession>A0A401T4P6</accession>
<dbReference type="EMBL" id="BEZZ01001029">
    <property type="protein sequence ID" value="GCC37618.1"/>
    <property type="molecule type" value="Genomic_DNA"/>
</dbReference>
<gene>
    <name evidence="2" type="ORF">chiPu_0016122</name>
</gene>
<sequence length="109" mass="11161">MGLSLEECAGVILRPGRSADPTQTCALQSSGFAPHSPGQTLPPAPGTSGTTLPRIQRGPHLPRASGASLMLRSSARPLPLVGSVFGFPTHASSAWQRSAPVLPQSLLGV</sequence>
<protein>
    <submittedName>
        <fullName evidence="2">Uncharacterized protein</fullName>
    </submittedName>
</protein>
<evidence type="ECO:0000313" key="2">
    <source>
        <dbReference type="EMBL" id="GCC37618.1"/>
    </source>
</evidence>
<feature type="compositionally biased region" description="Polar residues" evidence="1">
    <location>
        <begin position="20"/>
        <end position="31"/>
    </location>
</feature>
<dbReference type="Proteomes" id="UP000287033">
    <property type="component" value="Unassembled WGS sequence"/>
</dbReference>
<organism evidence="2 3">
    <name type="scientific">Chiloscyllium punctatum</name>
    <name type="common">Brownbanded bambooshark</name>
    <name type="synonym">Hemiscyllium punctatum</name>
    <dbReference type="NCBI Taxonomy" id="137246"/>
    <lineage>
        <taxon>Eukaryota</taxon>
        <taxon>Metazoa</taxon>
        <taxon>Chordata</taxon>
        <taxon>Craniata</taxon>
        <taxon>Vertebrata</taxon>
        <taxon>Chondrichthyes</taxon>
        <taxon>Elasmobranchii</taxon>
        <taxon>Galeomorphii</taxon>
        <taxon>Galeoidea</taxon>
        <taxon>Orectolobiformes</taxon>
        <taxon>Hemiscylliidae</taxon>
        <taxon>Chiloscyllium</taxon>
    </lineage>
</organism>
<comment type="caution">
    <text evidence="2">The sequence shown here is derived from an EMBL/GenBank/DDBJ whole genome shotgun (WGS) entry which is preliminary data.</text>
</comment>
<evidence type="ECO:0000256" key="1">
    <source>
        <dbReference type="SAM" id="MobiDB-lite"/>
    </source>
</evidence>